<feature type="compositionally biased region" description="Basic and acidic residues" evidence="7">
    <location>
        <begin position="1"/>
        <end position="20"/>
    </location>
</feature>
<dbReference type="Pfam" id="PF00271">
    <property type="entry name" value="Helicase_C"/>
    <property type="match status" value="1"/>
</dbReference>
<keyword evidence="6" id="KW-0067">ATP-binding</keyword>
<dbReference type="SUPFAM" id="SSF52540">
    <property type="entry name" value="P-loop containing nucleoside triphosphate hydrolases"/>
    <property type="match status" value="2"/>
</dbReference>
<dbReference type="PROSITE" id="PS00518">
    <property type="entry name" value="ZF_RING_1"/>
    <property type="match status" value="1"/>
</dbReference>
<organism evidence="10 11">
    <name type="scientific">Pyronema omphalodes (strain CBS 100304)</name>
    <name type="common">Pyronema confluens</name>
    <dbReference type="NCBI Taxonomy" id="1076935"/>
    <lineage>
        <taxon>Eukaryota</taxon>
        <taxon>Fungi</taxon>
        <taxon>Dikarya</taxon>
        <taxon>Ascomycota</taxon>
        <taxon>Pezizomycotina</taxon>
        <taxon>Pezizomycetes</taxon>
        <taxon>Pezizales</taxon>
        <taxon>Pyronemataceae</taxon>
        <taxon>Pyronema</taxon>
    </lineage>
</organism>
<dbReference type="EMBL" id="HF935235">
    <property type="protein sequence ID" value="CCX05162.1"/>
    <property type="molecule type" value="Genomic_DNA"/>
</dbReference>
<dbReference type="PANTHER" id="PTHR45626">
    <property type="entry name" value="TRANSCRIPTION TERMINATION FACTOR 2-RELATED"/>
    <property type="match status" value="1"/>
</dbReference>
<accession>U4KV98</accession>
<dbReference type="CDD" id="cd18008">
    <property type="entry name" value="DEXDc_SHPRH-like"/>
    <property type="match status" value="1"/>
</dbReference>
<feature type="compositionally biased region" description="Basic and acidic residues" evidence="7">
    <location>
        <begin position="74"/>
        <end position="87"/>
    </location>
</feature>
<dbReference type="GO" id="GO:0005524">
    <property type="term" value="F:ATP binding"/>
    <property type="evidence" value="ECO:0007669"/>
    <property type="project" value="UniProtKB-KW"/>
</dbReference>
<feature type="compositionally biased region" description="Polar residues" evidence="7">
    <location>
        <begin position="173"/>
        <end position="211"/>
    </location>
</feature>
<dbReference type="GO" id="GO:0005634">
    <property type="term" value="C:nucleus"/>
    <property type="evidence" value="ECO:0007669"/>
    <property type="project" value="TreeGrafter"/>
</dbReference>
<feature type="domain" description="Helicase C-terminal" evidence="9">
    <location>
        <begin position="1216"/>
        <end position="1383"/>
    </location>
</feature>
<dbReference type="Gene3D" id="3.40.50.10810">
    <property type="entry name" value="Tandem AAA-ATPase domain"/>
    <property type="match status" value="1"/>
</dbReference>
<evidence type="ECO:0000259" key="9">
    <source>
        <dbReference type="PROSITE" id="PS51194"/>
    </source>
</evidence>
<evidence type="ECO:0000256" key="5">
    <source>
        <dbReference type="ARBA" id="ARBA00022833"/>
    </source>
</evidence>
<feature type="region of interest" description="Disordered" evidence="7">
    <location>
        <begin position="1"/>
        <end position="47"/>
    </location>
</feature>
<evidence type="ECO:0000313" key="10">
    <source>
        <dbReference type="EMBL" id="CCX05162.1"/>
    </source>
</evidence>
<feature type="compositionally biased region" description="Polar residues" evidence="7">
    <location>
        <begin position="33"/>
        <end position="46"/>
    </location>
</feature>
<keyword evidence="3" id="KW-0863">Zinc-finger</keyword>
<evidence type="ECO:0000256" key="4">
    <source>
        <dbReference type="ARBA" id="ARBA00022801"/>
    </source>
</evidence>
<feature type="compositionally biased region" description="Low complexity" evidence="7">
    <location>
        <begin position="1120"/>
        <end position="1133"/>
    </location>
</feature>
<dbReference type="InterPro" id="IPR049730">
    <property type="entry name" value="SNF2/RAD54-like_C"/>
</dbReference>
<evidence type="ECO:0000256" key="6">
    <source>
        <dbReference type="ARBA" id="ARBA00022840"/>
    </source>
</evidence>
<dbReference type="STRING" id="1076935.U4KV98"/>
<feature type="compositionally biased region" description="Low complexity" evidence="7">
    <location>
        <begin position="286"/>
        <end position="307"/>
    </location>
</feature>
<feature type="region of interest" description="Disordered" evidence="7">
    <location>
        <begin position="121"/>
        <end position="350"/>
    </location>
</feature>
<evidence type="ECO:0000313" key="11">
    <source>
        <dbReference type="Proteomes" id="UP000018144"/>
    </source>
</evidence>
<dbReference type="OrthoDB" id="448448at2759"/>
<keyword evidence="11" id="KW-1185">Reference proteome</keyword>
<dbReference type="InterPro" id="IPR050628">
    <property type="entry name" value="SNF2_RAD54_helicase_TF"/>
</dbReference>
<feature type="compositionally biased region" description="Polar residues" evidence="7">
    <location>
        <begin position="220"/>
        <end position="232"/>
    </location>
</feature>
<dbReference type="InterPro" id="IPR038718">
    <property type="entry name" value="SNF2-like_sf"/>
</dbReference>
<dbReference type="GO" id="GO:0006281">
    <property type="term" value="P:DNA repair"/>
    <property type="evidence" value="ECO:0007669"/>
    <property type="project" value="TreeGrafter"/>
</dbReference>
<feature type="compositionally biased region" description="Polar residues" evidence="7">
    <location>
        <begin position="335"/>
        <end position="344"/>
    </location>
</feature>
<evidence type="ECO:0000256" key="3">
    <source>
        <dbReference type="ARBA" id="ARBA00022771"/>
    </source>
</evidence>
<dbReference type="InterPro" id="IPR000330">
    <property type="entry name" value="SNF2_N"/>
</dbReference>
<dbReference type="GO" id="GO:0008270">
    <property type="term" value="F:zinc ion binding"/>
    <property type="evidence" value="ECO:0007669"/>
    <property type="project" value="UniProtKB-KW"/>
</dbReference>
<dbReference type="GO" id="GO:0008094">
    <property type="term" value="F:ATP-dependent activity, acting on DNA"/>
    <property type="evidence" value="ECO:0007669"/>
    <property type="project" value="TreeGrafter"/>
</dbReference>
<evidence type="ECO:0000259" key="8">
    <source>
        <dbReference type="PROSITE" id="PS51192"/>
    </source>
</evidence>
<feature type="domain" description="Helicase ATP-binding" evidence="8">
    <location>
        <begin position="697"/>
        <end position="896"/>
    </location>
</feature>
<dbReference type="SMART" id="SM00490">
    <property type="entry name" value="HELICc"/>
    <property type="match status" value="1"/>
</dbReference>
<dbReference type="eggNOG" id="KOG1001">
    <property type="taxonomic scope" value="Eukaryota"/>
</dbReference>
<dbReference type="GO" id="GO:0016787">
    <property type="term" value="F:hydrolase activity"/>
    <property type="evidence" value="ECO:0007669"/>
    <property type="project" value="UniProtKB-KW"/>
</dbReference>
<keyword evidence="2" id="KW-0547">Nucleotide-binding</keyword>
<evidence type="ECO:0000256" key="7">
    <source>
        <dbReference type="SAM" id="MobiDB-lite"/>
    </source>
</evidence>
<dbReference type="Pfam" id="PF00176">
    <property type="entry name" value="SNF2-rel_dom"/>
    <property type="match status" value="1"/>
</dbReference>
<gene>
    <name evidence="10" type="ORF">PCON_04749</name>
</gene>
<evidence type="ECO:0000256" key="2">
    <source>
        <dbReference type="ARBA" id="ARBA00022741"/>
    </source>
</evidence>
<dbReference type="InterPro" id="IPR027417">
    <property type="entry name" value="P-loop_NTPase"/>
</dbReference>
<name>U4KV98_PYROM</name>
<dbReference type="InterPro" id="IPR017907">
    <property type="entry name" value="Znf_RING_CS"/>
</dbReference>
<sequence length="1390" mass="152893">MPEGSDMERRIDDHVDEPAKHFQQASAMPDKVSNVQRTAETTTKVAESQKRDLNEFYYDSGSSLTTLVSTASEQTERPAKRLKRDSVDNSAPVASKEDAVVKRIQRHSDVGDTFADIRPIFPDADIENPSSTPTGAPAPVKPEQAVAANFEILPESHSAHESALPQEQPIAPPNQSINIPNAESNNLELVPTISTSNPAPKSPTKSPTEQLNSEDHIETFRQNAEITESKTSIALPVEATPSFKQPDAPAQDPTRAEPTPQRPTQEGRTPAGPIPARTMEAGRMQTGLTPAGPTTAGPIPAGPIPTGSTLARPAQEGPTTAGPTPVGLIPAKPSPATTKPSRPSQPIIDLTSDSDEDLVIVESKSAPARPRPLPPQFTPQQLQYQQLQSQLQANQQFQSSQRTNMPRGWICYGRLPGSINAHVMPVFHTTPATENAIIPRQFRIRRGTTNSMIIHSVDDRGVQFGNLGQETAKLLAYLLEISKAGLCSLDYWIYPFVTDGADRRGVGGIGPAGRKQYNTPTGPPGTQCSAKFEFFYNVYGSEDESIKIATLVSKTNTFFLQPHQSTYAREYKNAHEKIHGGPSALARPQTAGHSYITRTAEEMMNDFDTVFDKLDQADDLPEMIPAKDNIKTELLKHQKQGLYFLFTKEQERNYDEEAGEEGGKIKKMTLWRKKQGGGAHLSTRQSYYHIITGQEIKTHPPDVRGGILADMMGLGKTLQILCLITETKTEATAFGKTKPSKSKAAKAANDSTTEPTIHAKTTLLISPLSTISNWEDQIKTHVAPTSSLSYLVHHGSDRTKSPTVLAKQDLVITTYQILAIEFKKHFSEDNDYVSPLFTVGWFRVVLDEAHQIREQSTIQSKAAMSLTAQRRWAVTGTPVQNRLSDLASLIKFLRVKPFDETSTFTQWISAPLKNPSPTGDNSLSLRLLVDSITLRRQKDKISLPPKTDETIFLQFSPAEKEVYDATAKQSKIKVDMIVKSGSLRGRGYINMLQQITRLRLVSAHGRDLLADEDTADLVGLTKDDAIDVDSIDDTASNLTPRQAYSIFQMMRETDEDKCVVCNTKVVLRMPSEKREEEGASKSSTSTSASTRASTPAKGRKDGGGGRDKPRPKGHNPPCDPASSTCSSAASPEPAADPEEPPIAFLTPCAHLLCPGCVPTYLRYLGPTYLPTTRATCPLCGLYNLLTLFPLIPSLFLAHLSSPPSRHRPPYRGPSTKVRHLLHCLLADREANAEDPIKSVIFSTWTSHLDLIQHALSNASISFVRLDGSMSRPSRSRSLNLFSNDPSIEVILVSLQAGGVGLNLTAASRVYVMEPGWNPAAEQQAVERVHRIGQKREVKVVRWIMKGSFEDRILEVQKKKREMAEMVGGKRVRKGKEGREERLRRVVDMFR</sequence>
<dbReference type="Gene3D" id="3.40.50.300">
    <property type="entry name" value="P-loop containing nucleotide triphosphate hydrolases"/>
    <property type="match status" value="1"/>
</dbReference>
<dbReference type="SMART" id="SM00487">
    <property type="entry name" value="DEXDc"/>
    <property type="match status" value="1"/>
</dbReference>
<dbReference type="PROSITE" id="PS51192">
    <property type="entry name" value="HELICASE_ATP_BIND_1"/>
    <property type="match status" value="1"/>
</dbReference>
<proteinExistence type="predicted"/>
<dbReference type="CDD" id="cd18793">
    <property type="entry name" value="SF2_C_SNF"/>
    <property type="match status" value="1"/>
</dbReference>
<dbReference type="Proteomes" id="UP000018144">
    <property type="component" value="Unassembled WGS sequence"/>
</dbReference>
<keyword evidence="1" id="KW-0479">Metal-binding</keyword>
<keyword evidence="4" id="KW-0378">Hydrolase</keyword>
<evidence type="ECO:0000256" key="1">
    <source>
        <dbReference type="ARBA" id="ARBA00022723"/>
    </source>
</evidence>
<protein>
    <submittedName>
        <fullName evidence="10">Similar to Putative SWI/SNF-related matrix-associated actin-dependent regulator of chromatin subfamily A member 3-like 1 acc. no. Q9FF61</fullName>
    </submittedName>
</protein>
<dbReference type="PANTHER" id="PTHR45626:SF52">
    <property type="entry name" value="SINGLE-STRANDED DNA-DEPENDENT ATPASE (EUROFUNG)"/>
    <property type="match status" value="1"/>
</dbReference>
<dbReference type="PROSITE" id="PS51194">
    <property type="entry name" value="HELICASE_CTER"/>
    <property type="match status" value="1"/>
</dbReference>
<feature type="compositionally biased region" description="Low complexity" evidence="7">
    <location>
        <begin position="1080"/>
        <end position="1096"/>
    </location>
</feature>
<feature type="region of interest" description="Disordered" evidence="7">
    <location>
        <begin position="1071"/>
        <end position="1138"/>
    </location>
</feature>
<dbReference type="InterPro" id="IPR001650">
    <property type="entry name" value="Helicase_C-like"/>
</dbReference>
<reference evidence="10 11" key="1">
    <citation type="journal article" date="2013" name="PLoS Genet.">
        <title>The genome and development-dependent transcriptomes of Pyronema confluens: a window into fungal evolution.</title>
        <authorList>
            <person name="Traeger S."/>
            <person name="Altegoer F."/>
            <person name="Freitag M."/>
            <person name="Gabaldon T."/>
            <person name="Kempken F."/>
            <person name="Kumar A."/>
            <person name="Marcet-Houben M."/>
            <person name="Poggeler S."/>
            <person name="Stajich J.E."/>
            <person name="Nowrousian M."/>
        </authorList>
    </citation>
    <scope>NUCLEOTIDE SEQUENCE [LARGE SCALE GENOMIC DNA]</scope>
    <source>
        <strain evidence="11">CBS 100304</strain>
        <tissue evidence="10">Vegetative mycelium</tissue>
    </source>
</reference>
<feature type="compositionally biased region" description="Basic and acidic residues" evidence="7">
    <location>
        <begin position="1098"/>
        <end position="1110"/>
    </location>
</feature>
<feature type="region of interest" description="Disordered" evidence="7">
    <location>
        <begin position="69"/>
        <end position="100"/>
    </location>
</feature>
<keyword evidence="5" id="KW-0862">Zinc</keyword>
<dbReference type="InterPro" id="IPR014001">
    <property type="entry name" value="Helicase_ATP-bd"/>
</dbReference>